<organism evidence="2 3">
    <name type="scientific">Aphis craccivora</name>
    <name type="common">Cowpea aphid</name>
    <dbReference type="NCBI Taxonomy" id="307492"/>
    <lineage>
        <taxon>Eukaryota</taxon>
        <taxon>Metazoa</taxon>
        <taxon>Ecdysozoa</taxon>
        <taxon>Arthropoda</taxon>
        <taxon>Hexapoda</taxon>
        <taxon>Insecta</taxon>
        <taxon>Pterygota</taxon>
        <taxon>Neoptera</taxon>
        <taxon>Paraneoptera</taxon>
        <taxon>Hemiptera</taxon>
        <taxon>Sternorrhyncha</taxon>
        <taxon>Aphidomorpha</taxon>
        <taxon>Aphidoidea</taxon>
        <taxon>Aphididae</taxon>
        <taxon>Aphidini</taxon>
        <taxon>Aphis</taxon>
        <taxon>Aphis</taxon>
    </lineage>
</organism>
<name>A0A6G0Z504_APHCR</name>
<keyword evidence="3" id="KW-1185">Reference proteome</keyword>
<comment type="caution">
    <text evidence="2">The sequence shown here is derived from an EMBL/GenBank/DDBJ whole genome shotgun (WGS) entry which is preliminary data.</text>
</comment>
<evidence type="ECO:0000313" key="2">
    <source>
        <dbReference type="EMBL" id="KAF0765614.1"/>
    </source>
</evidence>
<dbReference type="EMBL" id="VUJU01001362">
    <property type="protein sequence ID" value="KAF0765614.1"/>
    <property type="molecule type" value="Genomic_DNA"/>
</dbReference>
<reference evidence="2 3" key="1">
    <citation type="submission" date="2019-08" db="EMBL/GenBank/DDBJ databases">
        <title>Whole genome of Aphis craccivora.</title>
        <authorList>
            <person name="Voronova N.V."/>
            <person name="Shulinski R.S."/>
            <person name="Bandarenka Y.V."/>
            <person name="Zhorov D.G."/>
            <person name="Warner D."/>
        </authorList>
    </citation>
    <scope>NUCLEOTIDE SEQUENCE [LARGE SCALE GENOMIC DNA]</scope>
    <source>
        <strain evidence="2">180601</strain>
        <tissue evidence="2">Whole Body</tissue>
    </source>
</reference>
<sequence>MTTEKSRKSSEVGSGGRQRRSDVTAAEKSLSEVSAGSEDEKRPRDVPDTLQCSAAPHRTANGPKVDNEFLACGPQWRRTVTFSDNGQSAEILTAAKAYACDRGTVRALAHTQLAAGDRTTVDAWLDKLDGCGDPDVRSQYVEYLLRAVAGGSMCVEPFWGRPPPFGPLRQLGARGTEQAVLLQQQYSGPPSTLSDSASLQRATPITRQTFYERQPIPEDGTICYAAAFSDMS</sequence>
<gene>
    <name evidence="2" type="ORF">FWK35_00006606</name>
</gene>
<proteinExistence type="predicted"/>
<feature type="compositionally biased region" description="Basic and acidic residues" evidence="1">
    <location>
        <begin position="38"/>
        <end position="47"/>
    </location>
</feature>
<protein>
    <submittedName>
        <fullName evidence="2">DUF4485 domain-containing protein</fullName>
    </submittedName>
</protein>
<evidence type="ECO:0000256" key="1">
    <source>
        <dbReference type="SAM" id="MobiDB-lite"/>
    </source>
</evidence>
<dbReference type="Proteomes" id="UP000478052">
    <property type="component" value="Unassembled WGS sequence"/>
</dbReference>
<evidence type="ECO:0000313" key="3">
    <source>
        <dbReference type="Proteomes" id="UP000478052"/>
    </source>
</evidence>
<accession>A0A6G0Z504</accession>
<dbReference type="AlphaFoldDB" id="A0A6G0Z504"/>
<feature type="region of interest" description="Disordered" evidence="1">
    <location>
        <begin position="1"/>
        <end position="66"/>
    </location>
</feature>
<feature type="compositionally biased region" description="Basic and acidic residues" evidence="1">
    <location>
        <begin position="1"/>
        <end position="10"/>
    </location>
</feature>
<dbReference type="OrthoDB" id="6629291at2759"/>